<feature type="transmembrane region" description="Helical" evidence="1">
    <location>
        <begin position="28"/>
        <end position="49"/>
    </location>
</feature>
<dbReference type="SUPFAM" id="SSF81324">
    <property type="entry name" value="Voltage-gated potassium channels"/>
    <property type="match status" value="1"/>
</dbReference>
<keyword evidence="1" id="KW-1133">Transmembrane helix</keyword>
<dbReference type="EMBL" id="HBIX01034489">
    <property type="protein sequence ID" value="CAE0729762.1"/>
    <property type="molecule type" value="Transcribed_RNA"/>
</dbReference>
<dbReference type="AlphaFoldDB" id="A0A7S4AXC1"/>
<name>A0A7S4AXC1_9STRA</name>
<evidence type="ECO:0000256" key="1">
    <source>
        <dbReference type="SAM" id="Phobius"/>
    </source>
</evidence>
<feature type="transmembrane region" description="Helical" evidence="1">
    <location>
        <begin position="98"/>
        <end position="116"/>
    </location>
</feature>
<feature type="domain" description="Potassium channel" evidence="2">
    <location>
        <begin position="45"/>
        <end position="121"/>
    </location>
</feature>
<proteinExistence type="predicted"/>
<keyword evidence="1" id="KW-0812">Transmembrane</keyword>
<protein>
    <recommendedName>
        <fullName evidence="2">Potassium channel domain-containing protein</fullName>
    </recommendedName>
</protein>
<keyword evidence="1" id="KW-0472">Membrane</keyword>
<accession>A0A7S4AXC1</accession>
<organism evidence="3">
    <name type="scientific">Pseudo-nitzschia australis</name>
    <dbReference type="NCBI Taxonomy" id="44445"/>
    <lineage>
        <taxon>Eukaryota</taxon>
        <taxon>Sar</taxon>
        <taxon>Stramenopiles</taxon>
        <taxon>Ochrophyta</taxon>
        <taxon>Bacillariophyta</taxon>
        <taxon>Bacillariophyceae</taxon>
        <taxon>Bacillariophycidae</taxon>
        <taxon>Bacillariales</taxon>
        <taxon>Bacillariaceae</taxon>
        <taxon>Pseudo-nitzschia</taxon>
    </lineage>
</organism>
<feature type="transmembrane region" description="Helical" evidence="1">
    <location>
        <begin position="69"/>
        <end position="86"/>
    </location>
</feature>
<gene>
    <name evidence="3" type="ORF">PAUS00366_LOCUS22547</name>
</gene>
<dbReference type="Gene3D" id="1.10.287.70">
    <property type="match status" value="1"/>
</dbReference>
<reference evidence="3" key="1">
    <citation type="submission" date="2021-01" db="EMBL/GenBank/DDBJ databases">
        <authorList>
            <person name="Corre E."/>
            <person name="Pelletier E."/>
            <person name="Niang G."/>
            <person name="Scheremetjew M."/>
            <person name="Finn R."/>
            <person name="Kale V."/>
            <person name="Holt S."/>
            <person name="Cochrane G."/>
            <person name="Meng A."/>
            <person name="Brown T."/>
            <person name="Cohen L."/>
        </authorList>
    </citation>
    <scope>NUCLEOTIDE SEQUENCE</scope>
    <source>
        <strain evidence="3">10249 10 AB</strain>
    </source>
</reference>
<evidence type="ECO:0000313" key="3">
    <source>
        <dbReference type="EMBL" id="CAE0729762.1"/>
    </source>
</evidence>
<sequence length="305" mass="35318">MAVCSYTAITIIDDILVRLKMKFLLKPAYATPGWAILTIAYLGLVASMIGHYWDVQQPEFLHTVGDEYWFAYITLLTVGLGDLYLQPQGLFTGNVIKWTILLLYGFITMAAFLGKFSEWIESFIPKDKESFQRRLARTGIFGSGIEHPLCESLEILRKLVEINEAKVLMESLTTEAYISNPKHQIKQKYRSSFRRMDRQARTPDGRIINDHRIEILTEKKNIVIRLLEDNQSEFEDRMNAKIILGHTIESEEINSRCEIDPKLCCANLSLTTLEELHCEEEILESILFQTKKFRRYIEMHVGDTK</sequence>
<dbReference type="Pfam" id="PF07885">
    <property type="entry name" value="Ion_trans_2"/>
    <property type="match status" value="1"/>
</dbReference>
<evidence type="ECO:0000259" key="2">
    <source>
        <dbReference type="Pfam" id="PF07885"/>
    </source>
</evidence>
<dbReference type="InterPro" id="IPR013099">
    <property type="entry name" value="K_chnl_dom"/>
</dbReference>